<feature type="compositionally biased region" description="Basic and acidic residues" evidence="2">
    <location>
        <begin position="59"/>
        <end position="72"/>
    </location>
</feature>
<feature type="region of interest" description="Disordered" evidence="2">
    <location>
        <begin position="445"/>
        <end position="483"/>
    </location>
</feature>
<reference evidence="3 4" key="1">
    <citation type="journal article" date="2018" name="Nat. Ecol. Evol.">
        <title>Pezizomycetes genomes reveal the molecular basis of ectomycorrhizal truffle lifestyle.</title>
        <authorList>
            <person name="Murat C."/>
            <person name="Payen T."/>
            <person name="Noel B."/>
            <person name="Kuo A."/>
            <person name="Morin E."/>
            <person name="Chen J."/>
            <person name="Kohler A."/>
            <person name="Krizsan K."/>
            <person name="Balestrini R."/>
            <person name="Da Silva C."/>
            <person name="Montanini B."/>
            <person name="Hainaut M."/>
            <person name="Levati E."/>
            <person name="Barry K.W."/>
            <person name="Belfiori B."/>
            <person name="Cichocki N."/>
            <person name="Clum A."/>
            <person name="Dockter R.B."/>
            <person name="Fauchery L."/>
            <person name="Guy J."/>
            <person name="Iotti M."/>
            <person name="Le Tacon F."/>
            <person name="Lindquist E.A."/>
            <person name="Lipzen A."/>
            <person name="Malagnac F."/>
            <person name="Mello A."/>
            <person name="Molinier V."/>
            <person name="Miyauchi S."/>
            <person name="Poulain J."/>
            <person name="Riccioni C."/>
            <person name="Rubini A."/>
            <person name="Sitrit Y."/>
            <person name="Splivallo R."/>
            <person name="Traeger S."/>
            <person name="Wang M."/>
            <person name="Zifcakova L."/>
            <person name="Wipf D."/>
            <person name="Zambonelli A."/>
            <person name="Paolocci F."/>
            <person name="Nowrousian M."/>
            <person name="Ottonello S."/>
            <person name="Baldrian P."/>
            <person name="Spatafora J.W."/>
            <person name="Henrissat B."/>
            <person name="Nagy L.G."/>
            <person name="Aury J.M."/>
            <person name="Wincker P."/>
            <person name="Grigoriev I.V."/>
            <person name="Bonfante P."/>
            <person name="Martin F.M."/>
        </authorList>
    </citation>
    <scope>NUCLEOTIDE SEQUENCE [LARGE SCALE GENOMIC DNA]</scope>
    <source>
        <strain evidence="3 4">ATCC MYA-4762</strain>
    </source>
</reference>
<proteinExistence type="predicted"/>
<dbReference type="EMBL" id="ML121544">
    <property type="protein sequence ID" value="RPB23916.1"/>
    <property type="molecule type" value="Genomic_DNA"/>
</dbReference>
<keyword evidence="4" id="KW-1185">Reference proteome</keyword>
<dbReference type="AlphaFoldDB" id="A0A3N4LM82"/>
<name>A0A3N4LM82_9PEZI</name>
<evidence type="ECO:0000313" key="3">
    <source>
        <dbReference type="EMBL" id="RPB23916.1"/>
    </source>
</evidence>
<gene>
    <name evidence="3" type="ORF">L211DRAFT_880629</name>
</gene>
<accession>A0A3N4LM82</accession>
<evidence type="ECO:0000313" key="4">
    <source>
        <dbReference type="Proteomes" id="UP000267821"/>
    </source>
</evidence>
<organism evidence="3 4">
    <name type="scientific">Terfezia boudieri ATCC MYA-4762</name>
    <dbReference type="NCBI Taxonomy" id="1051890"/>
    <lineage>
        <taxon>Eukaryota</taxon>
        <taxon>Fungi</taxon>
        <taxon>Dikarya</taxon>
        <taxon>Ascomycota</taxon>
        <taxon>Pezizomycotina</taxon>
        <taxon>Pezizomycetes</taxon>
        <taxon>Pezizales</taxon>
        <taxon>Pezizaceae</taxon>
        <taxon>Terfezia</taxon>
    </lineage>
</organism>
<protein>
    <submittedName>
        <fullName evidence="3">Uncharacterized protein</fullName>
    </submittedName>
</protein>
<evidence type="ECO:0000256" key="1">
    <source>
        <dbReference type="SAM" id="Coils"/>
    </source>
</evidence>
<dbReference type="InParanoid" id="A0A3N4LM82"/>
<evidence type="ECO:0000256" key="2">
    <source>
        <dbReference type="SAM" id="MobiDB-lite"/>
    </source>
</evidence>
<feature type="coiled-coil region" evidence="1">
    <location>
        <begin position="15"/>
        <end position="46"/>
    </location>
</feature>
<keyword evidence="1" id="KW-0175">Coiled coil</keyword>
<feature type="region of interest" description="Disordered" evidence="2">
    <location>
        <begin position="51"/>
        <end position="72"/>
    </location>
</feature>
<dbReference type="OrthoDB" id="5328813at2759"/>
<sequence length="483" mass="54756">MPLTIRDVLVLGQAVDLLKEKFNAILDELKQSKDDYYDLLRSYRRDHLKPELVDTVDDPQEKGKGPEETPEQRLERVERLYHKALSKIKLLTETHIPIPFEDEEFLRRVNIIIKAIHKFSWKFTKSDDLKSPLPVISNPEHLKFLNPAFGPLTEQGVKILAERLRPQDFRCHIVNIIMLRGLFQRYFVILPMGIPLHSAEDIAIKILLDIFHGSGMFKLLSSILPLPITNFDRANFQTDKEIHQWKAQTVHLLSKRGEFHHLPKDGLVPCTEFKKCLDSEIKAELELIWSELGPYANPPKETIPALRTELENIIRLIAELGILFSRVTEWKLQPMAPYSVKVGEKFDENYMVLMNKASEEIYKTNPEAPVTCVLNAPWRKATFTLVGETTVDEGIDAFIKAQVSLVNYGLSLDLDDGDVLPFPANDGLDAWGSIAKPVRQLESALQPARVPSAQPPQSPHLDSSVTEVPHFLPQGTGPAAPNS</sequence>
<dbReference type="Proteomes" id="UP000267821">
    <property type="component" value="Unassembled WGS sequence"/>
</dbReference>